<reference evidence="1 2" key="1">
    <citation type="submission" date="2021-03" db="EMBL/GenBank/DDBJ databases">
        <title>Sequencing the genomes of 1000 actinobacteria strains.</title>
        <authorList>
            <person name="Klenk H.-P."/>
        </authorList>
    </citation>
    <scope>NUCLEOTIDE SEQUENCE [LARGE SCALE GENOMIC DNA]</scope>
    <source>
        <strain evidence="1 2">DSM 45516</strain>
    </source>
</reference>
<accession>A0ABS4Q732</accession>
<organism evidence="1 2">
    <name type="scientific">Nocardia goodfellowii</name>
    <dbReference type="NCBI Taxonomy" id="882446"/>
    <lineage>
        <taxon>Bacteria</taxon>
        <taxon>Bacillati</taxon>
        <taxon>Actinomycetota</taxon>
        <taxon>Actinomycetes</taxon>
        <taxon>Mycobacteriales</taxon>
        <taxon>Nocardiaceae</taxon>
        <taxon>Nocardia</taxon>
    </lineage>
</organism>
<evidence type="ECO:0000313" key="1">
    <source>
        <dbReference type="EMBL" id="MBP2187491.1"/>
    </source>
</evidence>
<dbReference type="Proteomes" id="UP001519325">
    <property type="component" value="Unassembled WGS sequence"/>
</dbReference>
<dbReference type="EMBL" id="JAGGMR010000001">
    <property type="protein sequence ID" value="MBP2187491.1"/>
    <property type="molecule type" value="Genomic_DNA"/>
</dbReference>
<keyword evidence="2" id="KW-1185">Reference proteome</keyword>
<gene>
    <name evidence="1" type="ORF">BJ987_000392</name>
</gene>
<comment type="caution">
    <text evidence="1">The sequence shown here is derived from an EMBL/GenBank/DDBJ whole genome shotgun (WGS) entry which is preliminary data.</text>
</comment>
<evidence type="ECO:0000313" key="2">
    <source>
        <dbReference type="Proteomes" id="UP001519325"/>
    </source>
</evidence>
<name>A0ABS4Q732_9NOCA</name>
<dbReference type="RefSeq" id="WP_209884120.1">
    <property type="nucleotide sequence ID" value="NZ_JAGGMR010000001.1"/>
</dbReference>
<sequence length="181" mass="19933">MVRLLFRVWTEQEGGGMHKLTKEESARLRDHFLASAREFRPEWATRAGRFVVPGPGVGSLASDPGAAHILNGFSWAGYDQIYGLTTERRGKAKADQAVLTNLEDIVAWRWPGTTDVLLASTDHMAAVLISTDDFILVGGDRVFVETALGMNLDSARTSFQAYARDLAATSPHLPELADQYR</sequence>
<proteinExistence type="predicted"/>
<protein>
    <submittedName>
        <fullName evidence="1">Uncharacterized protein</fullName>
    </submittedName>
</protein>